<feature type="transmembrane region" description="Helical" evidence="1">
    <location>
        <begin position="12"/>
        <end position="30"/>
    </location>
</feature>
<feature type="transmembrane region" description="Helical" evidence="1">
    <location>
        <begin position="245"/>
        <end position="269"/>
    </location>
</feature>
<dbReference type="EMBL" id="PGXC01000001">
    <property type="protein sequence ID" value="PKK91983.1"/>
    <property type="molecule type" value="Genomic_DNA"/>
</dbReference>
<feature type="transmembrane region" description="Helical" evidence="1">
    <location>
        <begin position="171"/>
        <end position="192"/>
    </location>
</feature>
<sequence>MADDSESEEGVSGVTFVPLMALITAMLFLGKAMAPFLLVFTLLCPVPMVLTGIRFGFGRMVSGVAISSFIILLISGNPALVLVFLTMFALPSVGLTLFAARGFSPSASIGAHLFGTLAGLAIFQKIARWAGTDDRSIFIGLDSIIANWKTMLEGGGYAREEITRLIFQFKLLFPSLMIVSLFLFSIGSYYLVQFAISRLGDRMAPLPRVGEYRTAYGTMTLFLIGMAMSRFLAGSDPAESVFFALGFNLQTLAEIGFFASGFALVKYYVDRFSAPPAFGLDGAPAEGPGSGRAFMASLAGAFILMFMLFSFKVCVLLGLADTICNFRSWKSGMA</sequence>
<protein>
    <recommendedName>
        <fullName evidence="4">DUF2232 domain-containing protein</fullName>
    </recommendedName>
</protein>
<reference evidence="2 3" key="1">
    <citation type="journal article" date="2017" name="ISME J.">
        <title>Potential for microbial H2 and metal transformations associated with novel bacteria and archaea in deep terrestrial subsurface sediments.</title>
        <authorList>
            <person name="Hernsdorf A.W."/>
            <person name="Amano Y."/>
            <person name="Miyakawa K."/>
            <person name="Ise K."/>
            <person name="Suzuki Y."/>
            <person name="Anantharaman K."/>
            <person name="Probst A."/>
            <person name="Burstein D."/>
            <person name="Thomas B.C."/>
            <person name="Banfield J.F."/>
        </authorList>
    </citation>
    <scope>NUCLEOTIDE SEQUENCE [LARGE SCALE GENOMIC DNA]</scope>
    <source>
        <strain evidence="2">HGW-Wallbacteria-1</strain>
    </source>
</reference>
<proteinExistence type="predicted"/>
<feature type="transmembrane region" description="Helical" evidence="1">
    <location>
        <begin position="294"/>
        <end position="320"/>
    </location>
</feature>
<dbReference type="Proteomes" id="UP000233256">
    <property type="component" value="Unassembled WGS sequence"/>
</dbReference>
<organism evidence="2 3">
    <name type="scientific">Candidatus Wallbacteria bacterium HGW-Wallbacteria-1</name>
    <dbReference type="NCBI Taxonomy" id="2013854"/>
    <lineage>
        <taxon>Bacteria</taxon>
        <taxon>Candidatus Walliibacteriota</taxon>
    </lineage>
</organism>
<name>A0A2N1PUF2_9BACT</name>
<comment type="caution">
    <text evidence="2">The sequence shown here is derived from an EMBL/GenBank/DDBJ whole genome shotgun (WGS) entry which is preliminary data.</text>
</comment>
<accession>A0A2N1PUF2</accession>
<feature type="transmembrane region" description="Helical" evidence="1">
    <location>
        <begin position="69"/>
        <end position="90"/>
    </location>
</feature>
<dbReference type="AlphaFoldDB" id="A0A2N1PUF2"/>
<feature type="transmembrane region" description="Helical" evidence="1">
    <location>
        <begin position="36"/>
        <end position="57"/>
    </location>
</feature>
<keyword evidence="1" id="KW-0812">Transmembrane</keyword>
<feature type="transmembrane region" description="Helical" evidence="1">
    <location>
        <begin position="212"/>
        <end position="233"/>
    </location>
</feature>
<dbReference type="InterPro" id="IPR018710">
    <property type="entry name" value="DUF2232"/>
</dbReference>
<gene>
    <name evidence="2" type="ORF">CVV64_00785</name>
</gene>
<feature type="transmembrane region" description="Helical" evidence="1">
    <location>
        <begin position="102"/>
        <end position="123"/>
    </location>
</feature>
<dbReference type="Pfam" id="PF09991">
    <property type="entry name" value="DUF2232"/>
    <property type="match status" value="1"/>
</dbReference>
<keyword evidence="1" id="KW-0472">Membrane</keyword>
<evidence type="ECO:0000313" key="2">
    <source>
        <dbReference type="EMBL" id="PKK91983.1"/>
    </source>
</evidence>
<keyword evidence="1" id="KW-1133">Transmembrane helix</keyword>
<evidence type="ECO:0008006" key="4">
    <source>
        <dbReference type="Google" id="ProtNLM"/>
    </source>
</evidence>
<evidence type="ECO:0000256" key="1">
    <source>
        <dbReference type="SAM" id="Phobius"/>
    </source>
</evidence>
<evidence type="ECO:0000313" key="3">
    <source>
        <dbReference type="Proteomes" id="UP000233256"/>
    </source>
</evidence>